<feature type="non-terminal residue" evidence="2">
    <location>
        <position position="1"/>
    </location>
</feature>
<organism evidence="2 3">
    <name type="scientific">Dothidotthia symphoricarpi CBS 119687</name>
    <dbReference type="NCBI Taxonomy" id="1392245"/>
    <lineage>
        <taxon>Eukaryota</taxon>
        <taxon>Fungi</taxon>
        <taxon>Dikarya</taxon>
        <taxon>Ascomycota</taxon>
        <taxon>Pezizomycotina</taxon>
        <taxon>Dothideomycetes</taxon>
        <taxon>Pleosporomycetidae</taxon>
        <taxon>Pleosporales</taxon>
        <taxon>Dothidotthiaceae</taxon>
        <taxon>Dothidotthia</taxon>
    </lineage>
</organism>
<protein>
    <submittedName>
        <fullName evidence="2">HET-domain-containing protein</fullName>
    </submittedName>
</protein>
<dbReference type="PANTHER" id="PTHR24148:SF73">
    <property type="entry name" value="HET DOMAIN PROTEIN (AFU_ORTHOLOGUE AFUA_8G01020)"/>
    <property type="match status" value="1"/>
</dbReference>
<evidence type="ECO:0000313" key="3">
    <source>
        <dbReference type="Proteomes" id="UP000799771"/>
    </source>
</evidence>
<evidence type="ECO:0000259" key="1">
    <source>
        <dbReference type="Pfam" id="PF06985"/>
    </source>
</evidence>
<dbReference type="AlphaFoldDB" id="A0A6A6A680"/>
<proteinExistence type="predicted"/>
<dbReference type="GeneID" id="54403213"/>
<dbReference type="Pfam" id="PF06985">
    <property type="entry name" value="HET"/>
    <property type="match status" value="1"/>
</dbReference>
<accession>A0A6A6A680</accession>
<dbReference type="InterPro" id="IPR052895">
    <property type="entry name" value="HetReg/Transcr_Mod"/>
</dbReference>
<dbReference type="RefSeq" id="XP_033521871.1">
    <property type="nucleotide sequence ID" value="XM_033662781.1"/>
</dbReference>
<dbReference type="OrthoDB" id="2157530at2759"/>
<name>A0A6A6A680_9PLEO</name>
<dbReference type="InterPro" id="IPR010730">
    <property type="entry name" value="HET"/>
</dbReference>
<gene>
    <name evidence="2" type="ORF">P153DRAFT_256667</name>
</gene>
<evidence type="ECO:0000313" key="2">
    <source>
        <dbReference type="EMBL" id="KAF2127482.1"/>
    </source>
</evidence>
<keyword evidence="3" id="KW-1185">Reference proteome</keyword>
<sequence>IRLIEVLPGMEDEAIQCRIYQVNLDADPKYEAVSYTWADERGDRSQSKAIICSEKIMFVTPNCERAMRRFRRRGLRRTLWIDSVCIDQETVREKNHQVSIMKDIYTLASRVLIYAGDSSLRLDHLLKYIDPSVEKDGMNPNDKRKDADELFCKPWFQRIWIVQEVVLAKVAIFYIGSYAINWTDLSKRRLSQLGLRPRSGIWPGVFLWTTHRNLKVDLLAALHATRNCLASDSRDKIFALLSLIDDPSHTVQANYELSVVEVFTHIAVYLITSRNSLAILSHLRYDPNNQMPSWIPDWS</sequence>
<dbReference type="EMBL" id="ML977510">
    <property type="protein sequence ID" value="KAF2127482.1"/>
    <property type="molecule type" value="Genomic_DNA"/>
</dbReference>
<feature type="domain" description="Heterokaryon incompatibility" evidence="1">
    <location>
        <begin position="30"/>
        <end position="164"/>
    </location>
</feature>
<dbReference type="PANTHER" id="PTHR24148">
    <property type="entry name" value="ANKYRIN REPEAT DOMAIN-CONTAINING PROTEIN 39 HOMOLOG-RELATED"/>
    <property type="match status" value="1"/>
</dbReference>
<dbReference type="Proteomes" id="UP000799771">
    <property type="component" value="Unassembled WGS sequence"/>
</dbReference>
<reference evidence="2" key="1">
    <citation type="journal article" date="2020" name="Stud. Mycol.">
        <title>101 Dothideomycetes genomes: a test case for predicting lifestyles and emergence of pathogens.</title>
        <authorList>
            <person name="Haridas S."/>
            <person name="Albert R."/>
            <person name="Binder M."/>
            <person name="Bloem J."/>
            <person name="Labutti K."/>
            <person name="Salamov A."/>
            <person name="Andreopoulos B."/>
            <person name="Baker S."/>
            <person name="Barry K."/>
            <person name="Bills G."/>
            <person name="Bluhm B."/>
            <person name="Cannon C."/>
            <person name="Castanera R."/>
            <person name="Culley D."/>
            <person name="Daum C."/>
            <person name="Ezra D."/>
            <person name="Gonzalez J."/>
            <person name="Henrissat B."/>
            <person name="Kuo A."/>
            <person name="Liang C."/>
            <person name="Lipzen A."/>
            <person name="Lutzoni F."/>
            <person name="Magnuson J."/>
            <person name="Mondo S."/>
            <person name="Nolan M."/>
            <person name="Ohm R."/>
            <person name="Pangilinan J."/>
            <person name="Park H.-J."/>
            <person name="Ramirez L."/>
            <person name="Alfaro M."/>
            <person name="Sun H."/>
            <person name="Tritt A."/>
            <person name="Yoshinaga Y."/>
            <person name="Zwiers L.-H."/>
            <person name="Turgeon B."/>
            <person name="Goodwin S."/>
            <person name="Spatafora J."/>
            <person name="Crous P."/>
            <person name="Grigoriev I."/>
        </authorList>
    </citation>
    <scope>NUCLEOTIDE SEQUENCE</scope>
    <source>
        <strain evidence="2">CBS 119687</strain>
    </source>
</reference>
<feature type="non-terminal residue" evidence="2">
    <location>
        <position position="299"/>
    </location>
</feature>